<evidence type="ECO:0000313" key="3">
    <source>
        <dbReference type="Proteomes" id="UP000594688"/>
    </source>
</evidence>
<dbReference type="AlphaFoldDB" id="A0A7T0BXB3"/>
<reference evidence="2 3" key="1">
    <citation type="submission" date="2020-02" db="EMBL/GenBank/DDBJ databases">
        <title>Genomic and physiological characterization of two novel Nitrospinaceae genera.</title>
        <authorList>
            <person name="Mueller A.J."/>
            <person name="Jung M.-Y."/>
            <person name="Strachan C.R."/>
            <person name="Herbold C.W."/>
            <person name="Kirkegaard R.H."/>
            <person name="Daims H."/>
        </authorList>
    </citation>
    <scope>NUCLEOTIDE SEQUENCE [LARGE SCALE GENOMIC DNA]</scope>
    <source>
        <strain evidence="2">EB</strain>
    </source>
</reference>
<feature type="compositionally biased region" description="Basic and acidic residues" evidence="1">
    <location>
        <begin position="63"/>
        <end position="87"/>
    </location>
</feature>
<protein>
    <submittedName>
        <fullName evidence="2">Uncharacterized protein</fullName>
    </submittedName>
</protein>
<accession>A0A7T0BXB3</accession>
<dbReference type="EMBL" id="CP048685">
    <property type="protein sequence ID" value="QPJ62212.1"/>
    <property type="molecule type" value="Genomic_DNA"/>
</dbReference>
<name>A0A7T0BXB3_9BACT</name>
<organism evidence="2 3">
    <name type="scientific">Candidatus Nitronauta litoralis</name>
    <dbReference type="NCBI Taxonomy" id="2705533"/>
    <lineage>
        <taxon>Bacteria</taxon>
        <taxon>Pseudomonadati</taxon>
        <taxon>Nitrospinota/Tectimicrobiota group</taxon>
        <taxon>Nitrospinota</taxon>
        <taxon>Nitrospinia</taxon>
        <taxon>Nitrospinales</taxon>
        <taxon>Nitrospinaceae</taxon>
        <taxon>Candidatus Nitronauta</taxon>
    </lineage>
</organism>
<evidence type="ECO:0000256" key="1">
    <source>
        <dbReference type="SAM" id="MobiDB-lite"/>
    </source>
</evidence>
<proteinExistence type="predicted"/>
<sequence>MEHGLNFDCYDGWEIVQSTVMGATGGVSLGAIVKFAKGAKAAKAAKNNRNRFPENPDDLLPDLPRDAKGRIYPSDKVRIRPEKHPVKPGETYSPRHHGQHYHVETRTDPTKSWNNKNNTTKVKPPEYQRGEGTGFLPGEKFPGAQ</sequence>
<gene>
    <name evidence="2" type="ORF">G3M70_10155</name>
</gene>
<feature type="region of interest" description="Disordered" evidence="1">
    <location>
        <begin position="44"/>
        <end position="145"/>
    </location>
</feature>
<dbReference type="KEGG" id="nli:G3M70_10155"/>
<evidence type="ECO:0000313" key="2">
    <source>
        <dbReference type="EMBL" id="QPJ62212.1"/>
    </source>
</evidence>
<dbReference type="Proteomes" id="UP000594688">
    <property type="component" value="Chromosome"/>
</dbReference>
<feature type="compositionally biased region" description="Low complexity" evidence="1">
    <location>
        <begin position="110"/>
        <end position="122"/>
    </location>
</feature>